<organism evidence="1 2">
    <name type="scientific">Mytilus edulis</name>
    <name type="common">Blue mussel</name>
    <dbReference type="NCBI Taxonomy" id="6550"/>
    <lineage>
        <taxon>Eukaryota</taxon>
        <taxon>Metazoa</taxon>
        <taxon>Spiralia</taxon>
        <taxon>Lophotrochozoa</taxon>
        <taxon>Mollusca</taxon>
        <taxon>Bivalvia</taxon>
        <taxon>Autobranchia</taxon>
        <taxon>Pteriomorphia</taxon>
        <taxon>Mytilida</taxon>
        <taxon>Mytiloidea</taxon>
        <taxon>Mytilidae</taxon>
        <taxon>Mytilinae</taxon>
        <taxon>Mytilus</taxon>
    </lineage>
</organism>
<dbReference type="AlphaFoldDB" id="A0A8S3QHK5"/>
<evidence type="ECO:0000313" key="1">
    <source>
        <dbReference type="EMBL" id="CAG2193247.1"/>
    </source>
</evidence>
<dbReference type="InterPro" id="IPR011029">
    <property type="entry name" value="DEATH-like_dom_sf"/>
</dbReference>
<evidence type="ECO:0000313" key="2">
    <source>
        <dbReference type="Proteomes" id="UP000683360"/>
    </source>
</evidence>
<proteinExistence type="predicted"/>
<dbReference type="Proteomes" id="UP000683360">
    <property type="component" value="Unassembled WGS sequence"/>
</dbReference>
<gene>
    <name evidence="1" type="ORF">MEDL_8505</name>
</gene>
<keyword evidence="2" id="KW-1185">Reference proteome</keyword>
<accession>A0A8S3QHK5</accession>
<dbReference type="SUPFAM" id="SSF47986">
    <property type="entry name" value="DEATH domain"/>
    <property type="match status" value="1"/>
</dbReference>
<dbReference type="EMBL" id="CAJPWZ010000459">
    <property type="protein sequence ID" value="CAG2193247.1"/>
    <property type="molecule type" value="Genomic_DNA"/>
</dbReference>
<sequence length="198" mass="22680">MNYMTTSSVVLNFDDIIPIMNTPIDSEKIDIILTTILRKGNVACEQFIKTIKHYSILDLTSSKNQRKTMMLMFLAGSTLKITTKILQKKGLRQLHIDDMNGERRLTFPIKLALKLSRMDILKKIDNVAALFEFLEDEAHVNKETSQKLSSKDVEIQKQYIVYALSNCTDDELRTALQKSKDNEKCKKLSTSVFRDGNV</sequence>
<reference evidence="1" key="1">
    <citation type="submission" date="2021-03" db="EMBL/GenBank/DDBJ databases">
        <authorList>
            <person name="Bekaert M."/>
        </authorList>
    </citation>
    <scope>NUCLEOTIDE SEQUENCE</scope>
</reference>
<comment type="caution">
    <text evidence="1">The sequence shown here is derived from an EMBL/GenBank/DDBJ whole genome shotgun (WGS) entry which is preliminary data.</text>
</comment>
<protein>
    <submittedName>
        <fullName evidence="1">Uncharacterized protein</fullName>
    </submittedName>
</protein>
<name>A0A8S3QHK5_MYTED</name>